<dbReference type="EMBL" id="LHZX01000221">
    <property type="protein sequence ID" value="KXV70527.1"/>
    <property type="molecule type" value="Genomic_DNA"/>
</dbReference>
<comment type="caution">
    <text evidence="2">The sequence shown here is derived from an EMBL/GenBank/DDBJ whole genome shotgun (WGS) entry which is preliminary data.</text>
</comment>
<name>A0A149URI4_9PROT</name>
<sequence>MKEDFPEGLNSKIKDWFLQKKTYPSGESFARWEIGLCMVLGVTGLAIVIGIGFLGLYFFTHVSDVWGLVILSGMVVVTAVMSGAYRYVRWALEKGGG</sequence>
<dbReference type="AlphaFoldDB" id="A0A149URI4"/>
<evidence type="ECO:0000313" key="3">
    <source>
        <dbReference type="Proteomes" id="UP000075377"/>
    </source>
</evidence>
<proteinExistence type="predicted"/>
<feature type="transmembrane region" description="Helical" evidence="1">
    <location>
        <begin position="34"/>
        <end position="59"/>
    </location>
</feature>
<gene>
    <name evidence="2" type="ORF">AD951_02660</name>
</gene>
<protein>
    <submittedName>
        <fullName evidence="2">Uncharacterized protein</fullName>
    </submittedName>
</protein>
<accession>A0A149URI4</accession>
<organism evidence="2 3">
    <name type="scientific">Acetobacter malorum</name>
    <dbReference type="NCBI Taxonomy" id="178901"/>
    <lineage>
        <taxon>Bacteria</taxon>
        <taxon>Pseudomonadati</taxon>
        <taxon>Pseudomonadota</taxon>
        <taxon>Alphaproteobacteria</taxon>
        <taxon>Acetobacterales</taxon>
        <taxon>Acetobacteraceae</taxon>
        <taxon>Acetobacter</taxon>
    </lineage>
</organism>
<dbReference type="RefSeq" id="WP_061498967.1">
    <property type="nucleotide sequence ID" value="NZ_LHZX01000221.1"/>
</dbReference>
<evidence type="ECO:0000256" key="1">
    <source>
        <dbReference type="SAM" id="Phobius"/>
    </source>
</evidence>
<keyword evidence="1" id="KW-1133">Transmembrane helix</keyword>
<dbReference type="PATRIC" id="fig|178901.14.peg.2328"/>
<keyword evidence="1" id="KW-0812">Transmembrane</keyword>
<feature type="transmembrane region" description="Helical" evidence="1">
    <location>
        <begin position="65"/>
        <end position="88"/>
    </location>
</feature>
<reference evidence="2 3" key="1">
    <citation type="submission" date="2015-06" db="EMBL/GenBank/DDBJ databases">
        <title>Improved classification and identification of acetic acid bacteria using matrix-assisted laser desorption/ionization time-of-flight mass spectrometry; Gluconobacter nephelii and Gluconobacter uchimurae are later heterotypic synonyms of Gluconobacter japonicus and Gluconobacter oxydans, respectively.</title>
        <authorList>
            <person name="Li L."/>
            <person name="Cleenwerck I."/>
            <person name="De Vuyst L."/>
            <person name="Vandamme P."/>
        </authorList>
    </citation>
    <scope>NUCLEOTIDE SEQUENCE [LARGE SCALE GENOMIC DNA]</scope>
    <source>
        <strain evidence="2 3">LMG 1699</strain>
    </source>
</reference>
<evidence type="ECO:0000313" key="2">
    <source>
        <dbReference type="EMBL" id="KXV70527.1"/>
    </source>
</evidence>
<keyword evidence="1" id="KW-0472">Membrane</keyword>
<dbReference type="Proteomes" id="UP000075377">
    <property type="component" value="Unassembled WGS sequence"/>
</dbReference>